<sequence>DLHEFRITEGGQTALMILMKTLPANLRPFGGLEKSWLYTPFIQEIDIETGHLLWEWSAAEHLDVCCTAVPYLSATDCVVFYSWEYAHCNTVFKDHEGFYYMSFRYYSMVAKVDPHTKEIIWQMGGIHSDFKFNNGSAWIGQHEPKMTIFDNDHDECGTPSIYGTARGLWLQVDYDKWEVSLLREYLPSVRQPATIEGGLQILPNGNVLVAYGSSGHIIEYVHTG</sequence>
<dbReference type="EMBL" id="KN882043">
    <property type="protein sequence ID" value="KIY46143.1"/>
    <property type="molecule type" value="Genomic_DNA"/>
</dbReference>
<dbReference type="SUPFAM" id="SSF50998">
    <property type="entry name" value="Quinoprotein alcohol dehydrogenase-like"/>
    <property type="match status" value="1"/>
</dbReference>
<dbReference type="InterPro" id="IPR053143">
    <property type="entry name" value="Arylsulfate_ST"/>
</dbReference>
<evidence type="ECO:0000313" key="2">
    <source>
        <dbReference type="Proteomes" id="UP000054144"/>
    </source>
</evidence>
<dbReference type="InterPro" id="IPR011047">
    <property type="entry name" value="Quinoprotein_ADH-like_sf"/>
</dbReference>
<feature type="non-terminal residue" evidence="1">
    <location>
        <position position="1"/>
    </location>
</feature>
<dbReference type="InterPro" id="IPR039535">
    <property type="entry name" value="ASST-like"/>
</dbReference>
<proteinExistence type="predicted"/>
<dbReference type="AlphaFoldDB" id="A0A0D7A5N8"/>
<feature type="non-terminal residue" evidence="1">
    <location>
        <position position="224"/>
    </location>
</feature>
<accession>A0A0D7A5N8</accession>
<evidence type="ECO:0000313" key="1">
    <source>
        <dbReference type="EMBL" id="KIY46143.1"/>
    </source>
</evidence>
<organism evidence="1 2">
    <name type="scientific">Fistulina hepatica ATCC 64428</name>
    <dbReference type="NCBI Taxonomy" id="1128425"/>
    <lineage>
        <taxon>Eukaryota</taxon>
        <taxon>Fungi</taxon>
        <taxon>Dikarya</taxon>
        <taxon>Basidiomycota</taxon>
        <taxon>Agaricomycotina</taxon>
        <taxon>Agaricomycetes</taxon>
        <taxon>Agaricomycetidae</taxon>
        <taxon>Agaricales</taxon>
        <taxon>Fistulinaceae</taxon>
        <taxon>Fistulina</taxon>
    </lineage>
</organism>
<reference evidence="1 2" key="1">
    <citation type="journal article" date="2015" name="Fungal Genet. Biol.">
        <title>Evolution of novel wood decay mechanisms in Agaricales revealed by the genome sequences of Fistulina hepatica and Cylindrobasidium torrendii.</title>
        <authorList>
            <person name="Floudas D."/>
            <person name="Held B.W."/>
            <person name="Riley R."/>
            <person name="Nagy L.G."/>
            <person name="Koehler G."/>
            <person name="Ransdell A.S."/>
            <person name="Younus H."/>
            <person name="Chow J."/>
            <person name="Chiniquy J."/>
            <person name="Lipzen A."/>
            <person name="Tritt A."/>
            <person name="Sun H."/>
            <person name="Haridas S."/>
            <person name="LaButti K."/>
            <person name="Ohm R.A."/>
            <person name="Kues U."/>
            <person name="Blanchette R.A."/>
            <person name="Grigoriev I.V."/>
            <person name="Minto R.E."/>
            <person name="Hibbett D.S."/>
        </authorList>
    </citation>
    <scope>NUCLEOTIDE SEQUENCE [LARGE SCALE GENOMIC DNA]</scope>
    <source>
        <strain evidence="1 2">ATCC 64428</strain>
    </source>
</reference>
<dbReference type="PANTHER" id="PTHR35340">
    <property type="entry name" value="PQQ ENZYME REPEAT PROTEIN-RELATED"/>
    <property type="match status" value="1"/>
</dbReference>
<protein>
    <submittedName>
        <fullName evidence="1">Uncharacterized protein</fullName>
    </submittedName>
</protein>
<dbReference type="Pfam" id="PF14269">
    <property type="entry name" value="Arylsulfotran_2"/>
    <property type="match status" value="1"/>
</dbReference>
<dbReference type="Proteomes" id="UP000054144">
    <property type="component" value="Unassembled WGS sequence"/>
</dbReference>
<dbReference type="PANTHER" id="PTHR35340:SF5">
    <property type="entry name" value="ASST-DOMAIN-CONTAINING PROTEIN"/>
    <property type="match status" value="1"/>
</dbReference>
<name>A0A0D7A5N8_9AGAR</name>
<keyword evidence="2" id="KW-1185">Reference proteome</keyword>
<dbReference type="OrthoDB" id="5427350at2759"/>
<gene>
    <name evidence="1" type="ORF">FISHEDRAFT_31057</name>
</gene>